<evidence type="ECO:0000313" key="1">
    <source>
        <dbReference type="EMBL" id="EET77775.1"/>
    </source>
</evidence>
<dbReference type="Proteomes" id="UP000004384">
    <property type="component" value="Unassembled WGS sequence"/>
</dbReference>
<evidence type="ECO:0000313" key="2">
    <source>
        <dbReference type="Proteomes" id="UP000004384"/>
    </source>
</evidence>
<comment type="caution">
    <text evidence="1">The sequence shown here is derived from an EMBL/GenBank/DDBJ whole genome shotgun (WGS) entry which is preliminary data.</text>
</comment>
<organism evidence="1 2">
    <name type="scientific">Corynebacterium tuberculostearicum SK141</name>
    <dbReference type="NCBI Taxonomy" id="553206"/>
    <lineage>
        <taxon>Bacteria</taxon>
        <taxon>Bacillati</taxon>
        <taxon>Actinomycetota</taxon>
        <taxon>Actinomycetes</taxon>
        <taxon>Mycobacteriales</taxon>
        <taxon>Corynebacteriaceae</taxon>
        <taxon>Corynebacterium</taxon>
    </lineage>
</organism>
<accession>C6R8Q5</accession>
<name>C6R8Q5_9CORY</name>
<sequence>MHAFIHSRRSFHLRLFVVFHFRKYHTFRHGKQEQKKIRRNCDGQLLAISSAD</sequence>
<dbReference type="AlphaFoldDB" id="C6R8Q5"/>
<protein>
    <submittedName>
        <fullName evidence="1">Uncharacterized protein</fullName>
    </submittedName>
</protein>
<reference evidence="1 2" key="1">
    <citation type="submission" date="2009-06" db="EMBL/GenBank/DDBJ databases">
        <authorList>
            <person name="Dodson R."/>
            <person name="Sebastian Y."/>
            <person name="Madupu R."/>
            <person name="Durkin A.S."/>
            <person name="Torralba M."/>
            <person name="Methe B."/>
            <person name="Sutton G.G."/>
            <person name="Strausberg R.L."/>
            <person name="Nelson K.E."/>
        </authorList>
    </citation>
    <scope>NUCLEOTIDE SEQUENCE [LARGE SCALE GENOMIC DNA]</scope>
    <source>
        <strain evidence="1 2">SK141</strain>
    </source>
</reference>
<proteinExistence type="predicted"/>
<gene>
    <name evidence="1" type="ORF">CORTU0001_2014</name>
</gene>
<dbReference type="EMBL" id="ACVP01000012">
    <property type="protein sequence ID" value="EET77775.1"/>
    <property type="molecule type" value="Genomic_DNA"/>
</dbReference>